<evidence type="ECO:0000256" key="1">
    <source>
        <dbReference type="SAM" id="MobiDB-lite"/>
    </source>
</evidence>
<evidence type="ECO:0008006" key="3">
    <source>
        <dbReference type="Google" id="ProtNLM"/>
    </source>
</evidence>
<name>A0A6C0LIB7_9ZZZZ</name>
<protein>
    <recommendedName>
        <fullName evidence="3">MYM-type domain-containing protein</fullName>
    </recommendedName>
</protein>
<sequence>MSSTNSEPVKPKRAPRAKKNDKDTVSKTPKKRGRKPKGGKIVTITPPEENVVVPTPNVILHLKCGINDLKNNGFFSNKCYEYDPSDVSNKIDAYQFDEQADSSFFEHVEENQDSHVNNITSNSSNNNNNNSSNNDEKQNAMNDIITNKLKQLAHDLHNNNISDKKSACFHCTCDFDNPPIYIPKHSIEGTYHVYGCFCSPECAAGHLMKQTDVDPSSKFERYSLLNHIYCKIYNYEKNIKPAPDPHYTLDKFYGNLSIQEYRQMLKNERLLLIVDKPLTRSLPELHEDNDDFIINNKGGAGKYKLRRSSKPKSKSEILMNNFNMK</sequence>
<proteinExistence type="predicted"/>
<evidence type="ECO:0000313" key="2">
    <source>
        <dbReference type="EMBL" id="QHU30247.1"/>
    </source>
</evidence>
<feature type="compositionally biased region" description="Low complexity" evidence="1">
    <location>
        <begin position="117"/>
        <end position="133"/>
    </location>
</feature>
<dbReference type="EMBL" id="MN740504">
    <property type="protein sequence ID" value="QHU30247.1"/>
    <property type="molecule type" value="Genomic_DNA"/>
</dbReference>
<accession>A0A6C0LIB7</accession>
<dbReference type="AlphaFoldDB" id="A0A6C0LIB7"/>
<feature type="region of interest" description="Disordered" evidence="1">
    <location>
        <begin position="116"/>
        <end position="138"/>
    </location>
</feature>
<organism evidence="2">
    <name type="scientific">viral metagenome</name>
    <dbReference type="NCBI Taxonomy" id="1070528"/>
    <lineage>
        <taxon>unclassified sequences</taxon>
        <taxon>metagenomes</taxon>
        <taxon>organismal metagenomes</taxon>
    </lineage>
</organism>
<feature type="compositionally biased region" description="Basic residues" evidence="1">
    <location>
        <begin position="28"/>
        <end position="38"/>
    </location>
</feature>
<reference evidence="2" key="1">
    <citation type="journal article" date="2020" name="Nature">
        <title>Giant virus diversity and host interactions through global metagenomics.</title>
        <authorList>
            <person name="Schulz F."/>
            <person name="Roux S."/>
            <person name="Paez-Espino D."/>
            <person name="Jungbluth S."/>
            <person name="Walsh D.A."/>
            <person name="Denef V.J."/>
            <person name="McMahon K.D."/>
            <person name="Konstantinidis K.T."/>
            <person name="Eloe-Fadrosh E.A."/>
            <person name="Kyrpides N.C."/>
            <person name="Woyke T."/>
        </authorList>
    </citation>
    <scope>NUCLEOTIDE SEQUENCE</scope>
    <source>
        <strain evidence="2">GVMAG-M-3300027833-11</strain>
    </source>
</reference>
<feature type="region of interest" description="Disordered" evidence="1">
    <location>
        <begin position="1"/>
        <end position="42"/>
    </location>
</feature>